<feature type="compositionally biased region" description="Acidic residues" evidence="1">
    <location>
        <begin position="106"/>
        <end position="140"/>
    </location>
</feature>
<dbReference type="SUPFAM" id="SSF110296">
    <property type="entry name" value="Oligoxyloglucan reducing end-specific cellobiohydrolase"/>
    <property type="match status" value="1"/>
</dbReference>
<protein>
    <submittedName>
        <fullName evidence="2">Uncharacterized protein</fullName>
    </submittedName>
</protein>
<feature type="compositionally biased region" description="Polar residues" evidence="1">
    <location>
        <begin position="7"/>
        <end position="22"/>
    </location>
</feature>
<dbReference type="STRING" id="52.CMC5_024820"/>
<feature type="compositionally biased region" description="Basic and acidic residues" evidence="1">
    <location>
        <begin position="88"/>
        <end position="98"/>
    </location>
</feature>
<evidence type="ECO:0000256" key="1">
    <source>
        <dbReference type="SAM" id="MobiDB-lite"/>
    </source>
</evidence>
<sequence length="499" mass="50920">MSRRLIRSSTLPCVSVTPSSPDQGEEREHDDEAALELPPLDADEEPAEQDEDLAALLDVPEDEGDPFDDAEARELPVDLPASVEEEAGGDREDEREVDVGPLDEGMSLDEEAGWSGEEGDGNADHGEEIDEVVAGDDDGGAEGTGEAPEDAVDESELPALDADDEGNYEGQDLLGELPDLPDDPPPSWDASPWAVIAGAGAEVPCATLDVASGRVVAGGSVLLVVPPGERVARRPGLDATAASVVLLDDALVVATRRGRLLESQDEGATATPMGAWRAGSGTPMSLARTPGRLWILSEGTLWSLTAGGSAAVPVVTGSREGGVVRIAASGGALFALWKARGAAQLQRLRGDDEGPVEVPLAGAAQHAASAREVVIAAGAQGKALAVASAEVLCVSRDGGATFQSVGGLGRVVAMAFAGASESAPLLAVCAREGEAQAELVRIPAVGAATRIATLGARRSGDEDDAPGASGAAMAWDAGREVVWIACQFGLLAVAAKQEH</sequence>
<reference evidence="2 3" key="1">
    <citation type="submission" date="2015-07" db="EMBL/GenBank/DDBJ databases">
        <title>Genome analysis of myxobacterium Chondromyces crocatus Cm c5 reveals a high potential for natural compound synthesis and the genetic basis for the loss of fruiting body formation.</title>
        <authorList>
            <person name="Zaburannyi N."/>
            <person name="Bunk B."/>
            <person name="Maier J."/>
            <person name="Overmann J."/>
            <person name="Mueller R."/>
        </authorList>
    </citation>
    <scope>NUCLEOTIDE SEQUENCE [LARGE SCALE GENOMIC DNA]</scope>
    <source>
        <strain evidence="2 3">Cm c5</strain>
    </source>
</reference>
<dbReference type="KEGG" id="ccro:CMC5_024820"/>
<dbReference type="AlphaFoldDB" id="A0A0K1ECC9"/>
<accession>A0A0K1ECC9</accession>
<dbReference type="Proteomes" id="UP000067626">
    <property type="component" value="Chromosome"/>
</dbReference>
<feature type="compositionally biased region" description="Acidic residues" evidence="1">
    <location>
        <begin position="41"/>
        <end position="69"/>
    </location>
</feature>
<feature type="compositionally biased region" description="Acidic residues" evidence="1">
    <location>
        <begin position="147"/>
        <end position="167"/>
    </location>
</feature>
<gene>
    <name evidence="2" type="ORF">CMC5_024820</name>
</gene>
<keyword evidence="3" id="KW-1185">Reference proteome</keyword>
<name>A0A0K1ECC9_CHOCO</name>
<feature type="region of interest" description="Disordered" evidence="1">
    <location>
        <begin position="263"/>
        <end position="282"/>
    </location>
</feature>
<dbReference type="EMBL" id="CP012159">
    <property type="protein sequence ID" value="AKT38337.1"/>
    <property type="molecule type" value="Genomic_DNA"/>
</dbReference>
<feature type="region of interest" description="Disordered" evidence="1">
    <location>
        <begin position="1"/>
        <end position="192"/>
    </location>
</feature>
<organism evidence="2 3">
    <name type="scientific">Chondromyces crocatus</name>
    <dbReference type="NCBI Taxonomy" id="52"/>
    <lineage>
        <taxon>Bacteria</taxon>
        <taxon>Pseudomonadati</taxon>
        <taxon>Myxococcota</taxon>
        <taxon>Polyangia</taxon>
        <taxon>Polyangiales</taxon>
        <taxon>Polyangiaceae</taxon>
        <taxon>Chondromyces</taxon>
    </lineage>
</organism>
<evidence type="ECO:0000313" key="2">
    <source>
        <dbReference type="EMBL" id="AKT38337.1"/>
    </source>
</evidence>
<evidence type="ECO:0000313" key="3">
    <source>
        <dbReference type="Proteomes" id="UP000067626"/>
    </source>
</evidence>
<proteinExistence type="predicted"/>